<evidence type="ECO:0000313" key="4">
    <source>
        <dbReference type="Proteomes" id="UP001258994"/>
    </source>
</evidence>
<dbReference type="InterPro" id="IPR010496">
    <property type="entry name" value="AL/BT2_dom"/>
</dbReference>
<evidence type="ECO:0000256" key="1">
    <source>
        <dbReference type="SAM" id="SignalP"/>
    </source>
</evidence>
<dbReference type="PROSITE" id="PS51257">
    <property type="entry name" value="PROKAR_LIPOPROTEIN"/>
    <property type="match status" value="1"/>
</dbReference>
<proteinExistence type="predicted"/>
<sequence>MKKFIVVTAFYIIGGISACFAVESSPEAGWQDIFNGKNLDGWHQIGGKATFQVEDGVIVGTSVLTPKNSFLATHINYGDFILEFEAKVDNTLNSGVQFRSLSNQTYMNGRVHGYQMEMDTSARAWTGGIYDEARRKWLYTLGSNEQGRQAYLPEQWNKFRIEAVGTRLRTYVNGIATANLVDDETAKGFIALQVHSIGRNQSKVGKQVRWRNLRVKTDDLANELWSMSNRIAEINYIPNQLSPSQKAEGWKLLWDGKTTKGWRGAKLNDFPDKGWQIKDGVFSVLPSGGAGAGKYGGDIVTLEEFSDFELEIDFNITKGANSGIKYFVDPSSLKGKGSAVGLEFQILDDKNHKDAKRGTAGNRTLGSLYDLITAANLTEGNGATKRFNGIGKWNRARIVVRKGKVQHWLNGLQTLEFDRHSQKFRELVAKSKYAKKPNFGEWEKGPILLQDHGDLVHFRTIKIRRLAQVEPSEMSAK</sequence>
<keyword evidence="1" id="KW-0732">Signal</keyword>
<feature type="domain" description="3-keto-alpha-glucoside-1,2-lyase/3-keto-2-hydroxy-glucal hydratase" evidence="2">
    <location>
        <begin position="249"/>
        <end position="464"/>
    </location>
</feature>
<dbReference type="EMBL" id="CP134145">
    <property type="protein sequence ID" value="WNC72822.1"/>
    <property type="molecule type" value="Genomic_DNA"/>
</dbReference>
<feature type="signal peptide" evidence="1">
    <location>
        <begin position="1"/>
        <end position="21"/>
    </location>
</feature>
<evidence type="ECO:0000313" key="3">
    <source>
        <dbReference type="EMBL" id="WNC72822.1"/>
    </source>
</evidence>
<evidence type="ECO:0000259" key="2">
    <source>
        <dbReference type="Pfam" id="PF06439"/>
    </source>
</evidence>
<dbReference type="Pfam" id="PF06439">
    <property type="entry name" value="3keto-disac_hyd"/>
    <property type="match status" value="2"/>
</dbReference>
<dbReference type="Gene3D" id="2.60.120.560">
    <property type="entry name" value="Exo-inulinase, domain 1"/>
    <property type="match status" value="2"/>
</dbReference>
<gene>
    <name evidence="3" type="ORF">RGQ13_02270</name>
</gene>
<dbReference type="RefSeq" id="WP_348391937.1">
    <property type="nucleotide sequence ID" value="NZ_CP134145.1"/>
</dbReference>
<reference evidence="4" key="1">
    <citation type="submission" date="2023-09" db="EMBL/GenBank/DDBJ databases">
        <authorList>
            <person name="Li S."/>
            <person name="Li X."/>
            <person name="Zhang C."/>
            <person name="Zhao Z."/>
        </authorList>
    </citation>
    <scope>NUCLEOTIDE SEQUENCE [LARGE SCALE GENOMIC DNA]</scope>
    <source>
        <strain evidence="4">SQ149</strain>
    </source>
</reference>
<keyword evidence="4" id="KW-1185">Reference proteome</keyword>
<protein>
    <submittedName>
        <fullName evidence="3">DUF1080 domain-containing protein</fullName>
    </submittedName>
</protein>
<accession>A0ABY9TVE7</accession>
<name>A0ABY9TVE7_9GAMM</name>
<dbReference type="Proteomes" id="UP001258994">
    <property type="component" value="Chromosome"/>
</dbReference>
<feature type="domain" description="3-keto-alpha-glucoside-1,2-lyase/3-keto-2-hydroxy-glucal hydratase" evidence="2">
    <location>
        <begin position="29"/>
        <end position="216"/>
    </location>
</feature>
<organism evidence="3 4">
    <name type="scientific">Thalassotalea psychrophila</name>
    <dbReference type="NCBI Taxonomy" id="3065647"/>
    <lineage>
        <taxon>Bacteria</taxon>
        <taxon>Pseudomonadati</taxon>
        <taxon>Pseudomonadota</taxon>
        <taxon>Gammaproteobacteria</taxon>
        <taxon>Alteromonadales</taxon>
        <taxon>Colwelliaceae</taxon>
        <taxon>Thalassotalea</taxon>
    </lineage>
</organism>
<feature type="chain" id="PRO_5046959826" evidence="1">
    <location>
        <begin position="22"/>
        <end position="477"/>
    </location>
</feature>